<feature type="transmembrane region" description="Helical" evidence="1">
    <location>
        <begin position="159"/>
        <end position="176"/>
    </location>
</feature>
<sequence>MLTQEFKAEWTTKMKIVFRFIFAYFSLYIFLMFVGGLFETPFKWIGKNIFNFSYNFEVSGNGSGDNTYAYISLFVGIIATIIITIAWSILDSKRKSYNKAFYWFLKILRIFIIMAMLLYGFVKVFQIQFPYPSLTRMLEPLGNFSPMGLAWTYMGYSKGFNLFTGSLEIIGGLLLIPRRTQTLGSFLVMGIMTHVAVMNFMFDIPVKILSVHLVLMSAVIFMTDYRRFVNVFFKNRPVEQYEYYDPVNERGFDKIVFWVKSIGLALLIIIGCIFGYSTEKSNGTKREKPYLYGMWEAKTFIKNNDTLPPLITDDYRWHYLIVDYKGRATIKTMTNNKLYYTFEPDTTASKIKMYLKDNELDISNYQYSYPNYSQLELEGFNNNDTLKIIFKRKDLDDFLLHSRGFHWINESPLNK</sequence>
<proteinExistence type="predicted"/>
<feature type="transmembrane region" description="Helical" evidence="1">
    <location>
        <begin position="183"/>
        <end position="202"/>
    </location>
</feature>
<organism evidence="2 3">
    <name type="scientific">Saonia flava</name>
    <dbReference type="NCBI Taxonomy" id="523696"/>
    <lineage>
        <taxon>Bacteria</taxon>
        <taxon>Pseudomonadati</taxon>
        <taxon>Bacteroidota</taxon>
        <taxon>Flavobacteriia</taxon>
        <taxon>Flavobacteriales</taxon>
        <taxon>Flavobacteriaceae</taxon>
        <taxon>Saonia</taxon>
    </lineage>
</organism>
<name>A0A846QSJ4_9FLAO</name>
<feature type="transmembrane region" description="Helical" evidence="1">
    <location>
        <begin position="102"/>
        <end position="122"/>
    </location>
</feature>
<feature type="transmembrane region" description="Helical" evidence="1">
    <location>
        <begin position="68"/>
        <end position="90"/>
    </location>
</feature>
<feature type="transmembrane region" description="Helical" evidence="1">
    <location>
        <begin position="16"/>
        <end position="38"/>
    </location>
</feature>
<reference evidence="2 3" key="1">
    <citation type="submission" date="2020-03" db="EMBL/GenBank/DDBJ databases">
        <title>Genomic Encyclopedia of Type Strains, Phase IV (KMG-IV): sequencing the most valuable type-strain genomes for metagenomic binning, comparative biology and taxonomic classification.</title>
        <authorList>
            <person name="Goeker M."/>
        </authorList>
    </citation>
    <scope>NUCLEOTIDE SEQUENCE [LARGE SCALE GENOMIC DNA]</scope>
    <source>
        <strain evidence="2 3">DSM 29762</strain>
    </source>
</reference>
<gene>
    <name evidence="2" type="ORF">GGR42_001490</name>
</gene>
<keyword evidence="1" id="KW-0472">Membrane</keyword>
<dbReference type="EMBL" id="JAATJJ010000001">
    <property type="protein sequence ID" value="NJB71028.1"/>
    <property type="molecule type" value="Genomic_DNA"/>
</dbReference>
<dbReference type="Proteomes" id="UP000590442">
    <property type="component" value="Unassembled WGS sequence"/>
</dbReference>
<comment type="caution">
    <text evidence="2">The sequence shown here is derived from an EMBL/GenBank/DDBJ whole genome shotgun (WGS) entry which is preliminary data.</text>
</comment>
<protein>
    <recommendedName>
        <fullName evidence="4">DoxX family protein</fullName>
    </recommendedName>
</protein>
<evidence type="ECO:0000256" key="1">
    <source>
        <dbReference type="SAM" id="Phobius"/>
    </source>
</evidence>
<keyword evidence="1" id="KW-1133">Transmembrane helix</keyword>
<keyword evidence="3" id="KW-1185">Reference proteome</keyword>
<accession>A0A846QSJ4</accession>
<feature type="transmembrane region" description="Helical" evidence="1">
    <location>
        <begin position="255"/>
        <end position="276"/>
    </location>
</feature>
<dbReference type="AlphaFoldDB" id="A0A846QSJ4"/>
<evidence type="ECO:0000313" key="2">
    <source>
        <dbReference type="EMBL" id="NJB71028.1"/>
    </source>
</evidence>
<dbReference type="RefSeq" id="WP_167962404.1">
    <property type="nucleotide sequence ID" value="NZ_JAATJJ010000001.1"/>
</dbReference>
<keyword evidence="1" id="KW-0812">Transmembrane</keyword>
<evidence type="ECO:0008006" key="4">
    <source>
        <dbReference type="Google" id="ProtNLM"/>
    </source>
</evidence>
<evidence type="ECO:0000313" key="3">
    <source>
        <dbReference type="Proteomes" id="UP000590442"/>
    </source>
</evidence>